<dbReference type="RefSeq" id="WP_090737722.1">
    <property type="nucleotide sequence ID" value="NZ_FOHO01000020.1"/>
</dbReference>
<keyword evidence="2" id="KW-1185">Reference proteome</keyword>
<evidence type="ECO:0000313" key="1">
    <source>
        <dbReference type="EMBL" id="SEU03280.1"/>
    </source>
</evidence>
<dbReference type="EMBL" id="FOHO01000020">
    <property type="protein sequence ID" value="SEU03280.1"/>
    <property type="molecule type" value="Genomic_DNA"/>
</dbReference>
<dbReference type="Pfam" id="PF06199">
    <property type="entry name" value="Phage_tail_2"/>
    <property type="match status" value="1"/>
</dbReference>
<proteinExistence type="predicted"/>
<dbReference type="OrthoDB" id="7375409at2"/>
<accession>A0A1I0J0M0</accession>
<evidence type="ECO:0000313" key="2">
    <source>
        <dbReference type="Proteomes" id="UP000199180"/>
    </source>
</evidence>
<dbReference type="InterPro" id="IPR011855">
    <property type="entry name" value="Phgtail_TP901_1"/>
</dbReference>
<name>A0A1I0J0M0_9RHOB</name>
<gene>
    <name evidence="1" type="ORF">SAMN04489858_12063</name>
</gene>
<dbReference type="STRING" id="364199.SAMN04489858_12063"/>
<dbReference type="AlphaFoldDB" id="A0A1I0J0M0"/>
<dbReference type="Proteomes" id="UP000199180">
    <property type="component" value="Unassembled WGS sequence"/>
</dbReference>
<sequence>MADPNFSNSVTYIEVMVETAPDADTYSKPCGMNGRTFTRSNASFETEFASCTVGQAGNRVRAEGIDDWTISGSGVMTSDAFDIFDNWKSGVAANRGPRKVIVIAYTGDSNSLVTHRHYIMTGLLTSLSMPQGANNELVTTDIEIQAANGTVEMIDGAFTGTVV</sequence>
<organism evidence="1 2">
    <name type="scientific">Paracoccus homiensis</name>
    <dbReference type="NCBI Taxonomy" id="364199"/>
    <lineage>
        <taxon>Bacteria</taxon>
        <taxon>Pseudomonadati</taxon>
        <taxon>Pseudomonadota</taxon>
        <taxon>Alphaproteobacteria</taxon>
        <taxon>Rhodobacterales</taxon>
        <taxon>Paracoccaceae</taxon>
        <taxon>Paracoccus</taxon>
    </lineage>
</organism>
<protein>
    <submittedName>
        <fullName evidence="1">Phage tail tube protein</fullName>
    </submittedName>
</protein>
<reference evidence="1 2" key="1">
    <citation type="submission" date="2016-10" db="EMBL/GenBank/DDBJ databases">
        <authorList>
            <person name="de Groot N.N."/>
        </authorList>
    </citation>
    <scope>NUCLEOTIDE SEQUENCE [LARGE SCALE GENOMIC DNA]</scope>
    <source>
        <strain evidence="1 2">DSM 17862</strain>
    </source>
</reference>